<proteinExistence type="predicted"/>
<gene>
    <name evidence="1" type="ORF">Uis4E_1164</name>
</gene>
<evidence type="ECO:0000313" key="1">
    <source>
        <dbReference type="EMBL" id="PLS28800.1"/>
    </source>
</evidence>
<dbReference type="Proteomes" id="UP000235034">
    <property type="component" value="Unassembled WGS sequence"/>
</dbReference>
<dbReference type="RefSeq" id="WP_101622296.1">
    <property type="nucleotide sequence ID" value="NZ_NMWT01000013.1"/>
</dbReference>
<accession>A0A2N5J3I8</accession>
<reference evidence="1 2" key="1">
    <citation type="submission" date="2017-07" db="EMBL/GenBank/DDBJ databases">
        <title>Bifidobacterium novel species.</title>
        <authorList>
            <person name="Lugli G.A."/>
            <person name="Milani C."/>
            <person name="Duranti S."/>
            <person name="Mangifesta M."/>
        </authorList>
    </citation>
    <scope>NUCLEOTIDE SEQUENCE [LARGE SCALE GENOMIC DNA]</scope>
    <source>
        <strain evidence="1 2">77</strain>
    </source>
</reference>
<name>A0A2N5J3I8_9BIFI</name>
<sequence>MKPNYTLKATATEPVAVTATTLQGFEVAGSDGVFHAADATVQGNQVIVHSDDVDAVTPVRYLWGARAQQRQHALRLGQTTGEPVRGERGVVTVGRPGGWKAGKRRKANVRGFGTNLYGSVTNVHGSAPNL</sequence>
<dbReference type="AlphaFoldDB" id="A0A2N5J3I8"/>
<evidence type="ECO:0000313" key="2">
    <source>
        <dbReference type="Proteomes" id="UP000235034"/>
    </source>
</evidence>
<comment type="caution">
    <text evidence="1">The sequence shown here is derived from an EMBL/GenBank/DDBJ whole genome shotgun (WGS) entry which is preliminary data.</text>
</comment>
<keyword evidence="2" id="KW-1185">Reference proteome</keyword>
<protein>
    <submittedName>
        <fullName evidence="1">Sialic acid-specific 9-O-acetylesterase</fullName>
    </submittedName>
</protein>
<dbReference type="OrthoDB" id="7869753at2"/>
<organism evidence="1 2">
    <name type="scientific">Bifidobacterium parmae</name>
    <dbReference type="NCBI Taxonomy" id="361854"/>
    <lineage>
        <taxon>Bacteria</taxon>
        <taxon>Bacillati</taxon>
        <taxon>Actinomycetota</taxon>
        <taxon>Actinomycetes</taxon>
        <taxon>Bifidobacteriales</taxon>
        <taxon>Bifidobacteriaceae</taxon>
        <taxon>Bifidobacterium</taxon>
    </lineage>
</organism>
<dbReference type="EMBL" id="NMWT01000013">
    <property type="protein sequence ID" value="PLS28800.1"/>
    <property type="molecule type" value="Genomic_DNA"/>
</dbReference>